<name>A0A8T8WHC6_9EURY</name>
<dbReference type="EMBL" id="CP081959">
    <property type="protein sequence ID" value="QZP39255.1"/>
    <property type="molecule type" value="Genomic_DNA"/>
</dbReference>
<keyword evidence="1" id="KW-0614">Plasmid</keyword>
<reference evidence="1 2" key="1">
    <citation type="journal article" date="2021" name="Int. J. Syst. Evol. Microbiol.">
        <title>Halobaculum halophilum sp. nov. and Halobaculum salinum sp. nov., isolated from salt lake and saline soil.</title>
        <authorList>
            <person name="Cui H.L."/>
            <person name="Shi X.W."/>
            <person name="Yin X.M."/>
            <person name="Yang X.Y."/>
            <person name="Hou J."/>
            <person name="Zhu L."/>
        </authorList>
    </citation>
    <scope>NUCLEOTIDE SEQUENCE [LARGE SCALE GENOMIC DNA]</scope>
    <source>
        <strain evidence="1 2">NBRC 109044</strain>
    </source>
</reference>
<dbReference type="AlphaFoldDB" id="A0A8T8WHC6"/>
<keyword evidence="2" id="KW-1185">Reference proteome</keyword>
<dbReference type="RefSeq" id="WP_222609022.1">
    <property type="nucleotide sequence ID" value="NZ_CP081959.1"/>
</dbReference>
<dbReference type="GeneID" id="67179778"/>
<gene>
    <name evidence="1" type="ORF">K6T50_16510</name>
</gene>
<dbReference type="Proteomes" id="UP000826254">
    <property type="component" value="Plasmid unnamed1"/>
</dbReference>
<geneLocation type="plasmid" evidence="1 2">
    <name>unnamed1</name>
</geneLocation>
<protein>
    <submittedName>
        <fullName evidence="1">Uncharacterized protein</fullName>
    </submittedName>
</protein>
<sequence length="72" mass="8147">MSEFTEAHEEGIRAFTESLEHKQTVCSNCGFEDSVLHSEWDTHVETTAKSGHIKYELTCPDCQSTEVVEIDI</sequence>
<accession>A0A8T8WHC6</accession>
<proteinExistence type="predicted"/>
<organism evidence="1 2">
    <name type="scientific">Halobaculum magnesiiphilum</name>
    <dbReference type="NCBI Taxonomy" id="1017351"/>
    <lineage>
        <taxon>Archaea</taxon>
        <taxon>Methanobacteriati</taxon>
        <taxon>Methanobacteriota</taxon>
        <taxon>Stenosarchaea group</taxon>
        <taxon>Halobacteria</taxon>
        <taxon>Halobacteriales</taxon>
        <taxon>Haloferacaceae</taxon>
        <taxon>Halobaculum</taxon>
    </lineage>
</organism>
<evidence type="ECO:0000313" key="1">
    <source>
        <dbReference type="EMBL" id="QZP39255.1"/>
    </source>
</evidence>
<dbReference type="KEGG" id="hmp:K6T50_16510"/>
<evidence type="ECO:0000313" key="2">
    <source>
        <dbReference type="Proteomes" id="UP000826254"/>
    </source>
</evidence>